<reference evidence="3" key="1">
    <citation type="journal article" date="2021" name="Int. J. Syst. Evol. Microbiol.">
        <title>Actinocatenispora comari sp. nov., an endophytic actinomycete isolated from aerial parts of Comarum salesowianum.</title>
        <authorList>
            <person name="Oyunbileg N."/>
            <person name="Iizaka Y."/>
            <person name="Hamada M."/>
            <person name="Davaapurev B.O."/>
            <person name="Fukumoto A."/>
            <person name="Tsetseg B."/>
            <person name="Kato F."/>
            <person name="Tamura T."/>
            <person name="Batkhuu J."/>
            <person name="Anzai Y."/>
        </authorList>
    </citation>
    <scope>NUCLEOTIDE SEQUENCE [LARGE SCALE GENOMIC DNA]</scope>
    <source>
        <strain evidence="3">NUM-2625</strain>
    </source>
</reference>
<organism evidence="2 3">
    <name type="scientific">Actinocatenispora comari</name>
    <dbReference type="NCBI Taxonomy" id="2807577"/>
    <lineage>
        <taxon>Bacteria</taxon>
        <taxon>Bacillati</taxon>
        <taxon>Actinomycetota</taxon>
        <taxon>Actinomycetes</taxon>
        <taxon>Micromonosporales</taxon>
        <taxon>Micromonosporaceae</taxon>
        <taxon>Actinocatenispora</taxon>
    </lineage>
</organism>
<dbReference type="AlphaFoldDB" id="A0A8J4ELJ0"/>
<evidence type="ECO:0000313" key="2">
    <source>
        <dbReference type="EMBL" id="GIL27848.1"/>
    </source>
</evidence>
<dbReference type="RefSeq" id="WP_207125570.1">
    <property type="nucleotide sequence ID" value="NZ_BOPO01000053.1"/>
</dbReference>
<comment type="caution">
    <text evidence="2">The sequence shown here is derived from an EMBL/GenBank/DDBJ whole genome shotgun (WGS) entry which is preliminary data.</text>
</comment>
<dbReference type="InterPro" id="IPR036513">
    <property type="entry name" value="STAS_dom_sf"/>
</dbReference>
<sequence length="160" mass="15743">MTESSSFFIRQRVLRGCPVIEISGTIDHGGGNGLCAAVVEAAGLALLVVVDASEVSRVDADGLRYLARAALLVEQLGGQLRVVAGPALQQARAAGMIRRLRCYPCPDEAVAAPLTAAAPAAPVAPAAPAAPAGPATPVAPVAPAAPAAPSGPATPVATVA</sequence>
<accession>A0A8J4ELJ0</accession>
<evidence type="ECO:0000313" key="3">
    <source>
        <dbReference type="Proteomes" id="UP000614996"/>
    </source>
</evidence>
<dbReference type="PROSITE" id="PS50801">
    <property type="entry name" value="STAS"/>
    <property type="match status" value="1"/>
</dbReference>
<dbReference type="Proteomes" id="UP000614996">
    <property type="component" value="Unassembled WGS sequence"/>
</dbReference>
<name>A0A8J4ELJ0_9ACTN</name>
<protein>
    <recommendedName>
        <fullName evidence="1">STAS domain-containing protein</fullName>
    </recommendedName>
</protein>
<dbReference type="Gene3D" id="3.30.750.24">
    <property type="entry name" value="STAS domain"/>
    <property type="match status" value="1"/>
</dbReference>
<dbReference type="InterPro" id="IPR002645">
    <property type="entry name" value="STAS_dom"/>
</dbReference>
<evidence type="ECO:0000259" key="1">
    <source>
        <dbReference type="PROSITE" id="PS50801"/>
    </source>
</evidence>
<proteinExistence type="predicted"/>
<keyword evidence="3" id="KW-1185">Reference proteome</keyword>
<dbReference type="SUPFAM" id="SSF52091">
    <property type="entry name" value="SpoIIaa-like"/>
    <property type="match status" value="1"/>
</dbReference>
<feature type="domain" description="STAS" evidence="1">
    <location>
        <begin position="7"/>
        <end position="84"/>
    </location>
</feature>
<dbReference type="InterPro" id="IPR058548">
    <property type="entry name" value="MlaB-like_STAS"/>
</dbReference>
<gene>
    <name evidence="2" type="ORF">NUM_31020</name>
</gene>
<dbReference type="EMBL" id="BOPO01000053">
    <property type="protein sequence ID" value="GIL27848.1"/>
    <property type="molecule type" value="Genomic_DNA"/>
</dbReference>
<dbReference type="CDD" id="cd07043">
    <property type="entry name" value="STAS_anti-anti-sigma_factors"/>
    <property type="match status" value="1"/>
</dbReference>
<dbReference type="Pfam" id="PF13466">
    <property type="entry name" value="STAS_2"/>
    <property type="match status" value="1"/>
</dbReference>